<dbReference type="GO" id="GO:0006511">
    <property type="term" value="P:ubiquitin-dependent protein catabolic process"/>
    <property type="evidence" value="ECO:0007669"/>
    <property type="project" value="InterPro"/>
</dbReference>
<evidence type="ECO:0000313" key="7">
    <source>
        <dbReference type="Proteomes" id="UP000596661"/>
    </source>
</evidence>
<dbReference type="Proteomes" id="UP000596661">
    <property type="component" value="Chromosome 8"/>
</dbReference>
<organism evidence="6 7">
    <name type="scientific">Cannabis sativa</name>
    <name type="common">Hemp</name>
    <name type="synonym">Marijuana</name>
    <dbReference type="NCBI Taxonomy" id="3483"/>
    <lineage>
        <taxon>Eukaryota</taxon>
        <taxon>Viridiplantae</taxon>
        <taxon>Streptophyta</taxon>
        <taxon>Embryophyta</taxon>
        <taxon>Tracheophyta</taxon>
        <taxon>Spermatophyta</taxon>
        <taxon>Magnoliopsida</taxon>
        <taxon>eudicotyledons</taxon>
        <taxon>Gunneridae</taxon>
        <taxon>Pentapetalae</taxon>
        <taxon>rosids</taxon>
        <taxon>fabids</taxon>
        <taxon>Rosales</taxon>
        <taxon>Cannabaceae</taxon>
        <taxon>Cannabis</taxon>
    </lineage>
</organism>
<feature type="compositionally biased region" description="Polar residues" evidence="3">
    <location>
        <begin position="323"/>
        <end position="339"/>
    </location>
</feature>
<sequence>MGKKGIAKKKNYNDDPLSPTSPISFKRKLVSDSMEMRKSKCSKAIIEVSDSDFEQEDEHFELKKVIKYFDGYGYHGTSFEQTYRCYSASFIEKPQLESGDKIIMPPSALDRLASLHIDYPMLFKLQNDSANKVSHCGVLEFIAEEGMIYMPYWMMQNMLLGEGDFVRVKNVTLLKGTYVKLQPHTKDFLDISNPKAILETTLRNFSCLSTGDSIMVAYNNKKYYINIIETKPADAISIIETDCEVDFAPPLDYVEPERPVQHVPINKASAQAEEAPVEEEPKFNPFTGSGRRLDGKPLKTQPAPASSSGSKDKHPVVAHGKAQPSTGSSSQATARQSQGKLVFGPNRTPSQKEAPKETKKPEAEKKEEPKFQPFTGKKYSLRG</sequence>
<feature type="region of interest" description="Disordered" evidence="3">
    <location>
        <begin position="269"/>
        <end position="383"/>
    </location>
</feature>
<name>A0A803Q9M2_CANSA</name>
<evidence type="ECO:0000259" key="5">
    <source>
        <dbReference type="Pfam" id="PF24842"/>
    </source>
</evidence>
<feature type="compositionally biased region" description="Basic and acidic residues" evidence="3">
    <location>
        <begin position="353"/>
        <end position="370"/>
    </location>
</feature>
<keyword evidence="2" id="KW-0833">Ubl conjugation pathway</keyword>
<dbReference type="InterPro" id="IPR042299">
    <property type="entry name" value="Ufd1-like_Nn"/>
</dbReference>
<comment type="similarity">
    <text evidence="1">Belongs to the UFD1 family.</text>
</comment>
<dbReference type="FunFam" id="2.40.40.50:FF:000001">
    <property type="entry name" value="Ubiquitin fusion degradation protein 1 homolog"/>
    <property type="match status" value="1"/>
</dbReference>
<evidence type="ECO:0000256" key="3">
    <source>
        <dbReference type="SAM" id="MobiDB-lite"/>
    </source>
</evidence>
<dbReference type="PANTHER" id="PTHR12555">
    <property type="entry name" value="UBIQUITIN FUSION DEGRADATON PROTEIN 1"/>
    <property type="match status" value="1"/>
</dbReference>
<evidence type="ECO:0000256" key="2">
    <source>
        <dbReference type="ARBA" id="ARBA00022786"/>
    </source>
</evidence>
<reference evidence="6" key="2">
    <citation type="submission" date="2021-03" db="UniProtKB">
        <authorList>
            <consortium name="EnsemblPlants"/>
        </authorList>
    </citation>
    <scope>IDENTIFICATION</scope>
</reference>
<dbReference type="Gramene" id="evm.model.08.1734">
    <property type="protein sequence ID" value="cds.evm.model.08.1734"/>
    <property type="gene ID" value="evm.TU.08.1734"/>
</dbReference>
<dbReference type="InterPro" id="IPR004854">
    <property type="entry name" value="Ufd1-like"/>
</dbReference>
<evidence type="ECO:0000256" key="1">
    <source>
        <dbReference type="ARBA" id="ARBA00006043"/>
    </source>
</evidence>
<proteinExistence type="inferred from homology"/>
<dbReference type="GO" id="GO:0036503">
    <property type="term" value="P:ERAD pathway"/>
    <property type="evidence" value="ECO:0007669"/>
    <property type="project" value="TreeGrafter"/>
</dbReference>
<dbReference type="GO" id="GO:0031593">
    <property type="term" value="F:polyubiquitin modification-dependent protein binding"/>
    <property type="evidence" value="ECO:0007669"/>
    <property type="project" value="TreeGrafter"/>
</dbReference>
<evidence type="ECO:0000313" key="6">
    <source>
        <dbReference type="EnsemblPlants" id="cds.evm.model.08.1734"/>
    </source>
</evidence>
<feature type="region of interest" description="Disordered" evidence="3">
    <location>
        <begin position="1"/>
        <end position="23"/>
    </location>
</feature>
<dbReference type="GO" id="GO:0034098">
    <property type="term" value="C:VCP-NPL4-UFD1 AAA ATPase complex"/>
    <property type="evidence" value="ECO:0007669"/>
    <property type="project" value="TreeGrafter"/>
</dbReference>
<feature type="compositionally biased region" description="Basic residues" evidence="3">
    <location>
        <begin position="1"/>
        <end position="10"/>
    </location>
</feature>
<dbReference type="EnsemblPlants" id="evm.model.08.1734">
    <property type="protein sequence ID" value="cds.evm.model.08.1734"/>
    <property type="gene ID" value="evm.TU.08.1734"/>
</dbReference>
<dbReference type="Pfam" id="PF03152">
    <property type="entry name" value="UFD1_N1"/>
    <property type="match status" value="1"/>
</dbReference>
<dbReference type="EMBL" id="UZAU01000716">
    <property type="status" value="NOT_ANNOTATED_CDS"/>
    <property type="molecule type" value="Genomic_DNA"/>
</dbReference>
<dbReference type="InterPro" id="IPR055418">
    <property type="entry name" value="UFD1_N2"/>
</dbReference>
<dbReference type="AlphaFoldDB" id="A0A803Q9M2"/>
<reference evidence="6" key="1">
    <citation type="submission" date="2018-11" db="EMBL/GenBank/DDBJ databases">
        <authorList>
            <person name="Grassa J C."/>
        </authorList>
    </citation>
    <scope>NUCLEOTIDE SEQUENCE [LARGE SCALE GENOMIC DNA]</scope>
</reference>
<accession>A0A803Q9M2</accession>
<dbReference type="InterPro" id="IPR055417">
    <property type="entry name" value="UFD1_N1"/>
</dbReference>
<dbReference type="FunFam" id="3.10.330.10:FF:000002">
    <property type="entry name" value="ubiquitin fusion degradation protein 1 homolog"/>
    <property type="match status" value="1"/>
</dbReference>
<dbReference type="PANTHER" id="PTHR12555:SF13">
    <property type="entry name" value="UBIQUITIN RECOGNITION FACTOR IN ER-ASSOCIATED DEGRADATION PROTEIN 1"/>
    <property type="match status" value="1"/>
</dbReference>
<dbReference type="Gene3D" id="3.10.330.10">
    <property type="match status" value="1"/>
</dbReference>
<keyword evidence="7" id="KW-1185">Reference proteome</keyword>
<dbReference type="Gene3D" id="2.40.40.50">
    <property type="entry name" value="Ubiquitin fusion degradation protein UFD1, N-terminal domain"/>
    <property type="match status" value="1"/>
</dbReference>
<evidence type="ECO:0000259" key="4">
    <source>
        <dbReference type="Pfam" id="PF03152"/>
    </source>
</evidence>
<dbReference type="OMA" id="QRITHCG"/>
<protein>
    <submittedName>
        <fullName evidence="6">Uncharacterized protein</fullName>
    </submittedName>
</protein>
<dbReference type="Pfam" id="PF24842">
    <property type="entry name" value="UFD1_N2"/>
    <property type="match status" value="1"/>
</dbReference>
<feature type="domain" description="Ubiquitin fusion degradation protein UFD1 N-terminal subdomain 1" evidence="4">
    <location>
        <begin position="79"/>
        <end position="173"/>
    </location>
</feature>
<feature type="domain" description="Ubiquitin fusion degradation protein UFD1 N-terminal subdomain 2" evidence="5">
    <location>
        <begin position="175"/>
        <end position="250"/>
    </location>
</feature>